<protein>
    <submittedName>
        <fullName evidence="1">Uncharacterized protein</fullName>
    </submittedName>
</protein>
<accession>A0A7L9FGG0</accession>
<organism evidence="1 2">
    <name type="scientific">Infirmifilum lucidum</name>
    <dbReference type="NCBI Taxonomy" id="2776706"/>
    <lineage>
        <taxon>Archaea</taxon>
        <taxon>Thermoproteota</taxon>
        <taxon>Thermoprotei</taxon>
        <taxon>Thermofilales</taxon>
        <taxon>Thermofilaceae</taxon>
        <taxon>Infirmifilum</taxon>
    </lineage>
</organism>
<dbReference type="GeneID" id="59149955"/>
<evidence type="ECO:0000313" key="2">
    <source>
        <dbReference type="Proteomes" id="UP000594121"/>
    </source>
</evidence>
<dbReference type="EMBL" id="CP062310">
    <property type="protein sequence ID" value="QOJ78797.1"/>
    <property type="molecule type" value="Genomic_DNA"/>
</dbReference>
<dbReference type="AlphaFoldDB" id="A0A7L9FGG0"/>
<dbReference type="Proteomes" id="UP000594121">
    <property type="component" value="Chromosome"/>
</dbReference>
<dbReference type="InParanoid" id="A0A7L9FGG0"/>
<dbReference type="RefSeq" id="WP_192818769.1">
    <property type="nucleotide sequence ID" value="NZ_CP062310.1"/>
</dbReference>
<keyword evidence="2" id="KW-1185">Reference proteome</keyword>
<reference evidence="1 2" key="1">
    <citation type="submission" date="2020-10" db="EMBL/GenBank/DDBJ databases">
        <title>Thermofilum lucidum 3507LT sp. nov. a novel member of Thermofilaceae family isolated from Chile hot spring, and proposal of description order Thermofilales.</title>
        <authorList>
            <person name="Zayulina K.S."/>
            <person name="Elcheninov A.G."/>
            <person name="Toshchakov S.V."/>
            <person name="Kublanov I.V."/>
        </authorList>
    </citation>
    <scope>NUCLEOTIDE SEQUENCE [LARGE SCALE GENOMIC DNA]</scope>
    <source>
        <strain evidence="1 2">3507LT</strain>
    </source>
</reference>
<evidence type="ECO:0000313" key="1">
    <source>
        <dbReference type="EMBL" id="QOJ78797.1"/>
    </source>
</evidence>
<dbReference type="KEGG" id="thel:IG193_08625"/>
<name>A0A7L9FGG0_9CREN</name>
<gene>
    <name evidence="1" type="ORF">IG193_08625</name>
</gene>
<proteinExistence type="predicted"/>
<sequence>MGRKDAYYEVEVRQCRACRNIYAGNTPCPNCGSTEHEVLARARGRTPTRPSSWR</sequence>